<keyword evidence="5 12" id="KW-1133">Transmembrane helix</keyword>
<evidence type="ECO:0000256" key="9">
    <source>
        <dbReference type="ARBA" id="ARBA00023303"/>
    </source>
</evidence>
<keyword evidence="3" id="KW-0997">Cell inner membrane</keyword>
<evidence type="ECO:0000256" key="8">
    <source>
        <dbReference type="ARBA" id="ARBA00023136"/>
    </source>
</evidence>
<keyword evidence="12" id="KW-0813">Transport</keyword>
<comment type="subcellular location">
    <subcellularLocation>
        <location evidence="1 12">Cell membrane</location>
        <topology evidence="1 12">Multi-pass membrane protein</topology>
    </subcellularLocation>
</comment>
<keyword evidence="9 12" id="KW-0407">Ion channel</keyword>
<evidence type="ECO:0000313" key="14">
    <source>
        <dbReference type="Proteomes" id="UP000190135"/>
    </source>
</evidence>
<dbReference type="NCBIfam" id="NF010794">
    <property type="entry name" value="PRK14198.1"/>
    <property type="match status" value="1"/>
</dbReference>
<dbReference type="NCBIfam" id="NF010791">
    <property type="entry name" value="PRK14195.1"/>
    <property type="match status" value="1"/>
</dbReference>
<dbReference type="OrthoDB" id="9806299at2"/>
<dbReference type="GO" id="GO:0005886">
    <property type="term" value="C:plasma membrane"/>
    <property type="evidence" value="ECO:0007669"/>
    <property type="project" value="UniProtKB-SubCell"/>
</dbReference>
<evidence type="ECO:0000256" key="12">
    <source>
        <dbReference type="HAMAP-Rule" id="MF_00454"/>
    </source>
</evidence>
<name>A0A1T4SYU5_9HYPH</name>
<dbReference type="Pfam" id="PF02537">
    <property type="entry name" value="CRCB"/>
    <property type="match status" value="1"/>
</dbReference>
<evidence type="ECO:0000256" key="7">
    <source>
        <dbReference type="ARBA" id="ARBA00023065"/>
    </source>
</evidence>
<dbReference type="GO" id="GO:0062054">
    <property type="term" value="F:fluoride channel activity"/>
    <property type="evidence" value="ECO:0007669"/>
    <property type="project" value="UniProtKB-UniRule"/>
</dbReference>
<evidence type="ECO:0000256" key="6">
    <source>
        <dbReference type="ARBA" id="ARBA00023053"/>
    </source>
</evidence>
<evidence type="ECO:0000256" key="3">
    <source>
        <dbReference type="ARBA" id="ARBA00022519"/>
    </source>
</evidence>
<dbReference type="NCBIfam" id="NF010805">
    <property type="entry name" value="PRK14209.1"/>
    <property type="match status" value="1"/>
</dbReference>
<dbReference type="HAMAP" id="MF_00454">
    <property type="entry name" value="FluC"/>
    <property type="match status" value="1"/>
</dbReference>
<feature type="binding site" evidence="12">
    <location>
        <position position="78"/>
    </location>
    <ligand>
        <name>Na(+)</name>
        <dbReference type="ChEBI" id="CHEBI:29101"/>
        <note>structural</note>
    </ligand>
</feature>
<sequence>MKQFFVVALGGGIGACLRHLLNMGALRALGSNFPYGTMAANVIGSFAMGVLVELLARRFSAPAEVRLFLTTGLLGGFTTFSTFSLDSIALYERGAMGLAALYVVSSVGIGLAALFAGLGLARMFV</sequence>
<protein>
    <recommendedName>
        <fullName evidence="12">Fluoride-specific ion channel FluC</fullName>
    </recommendedName>
</protein>
<keyword evidence="6 12" id="KW-0915">Sodium</keyword>
<evidence type="ECO:0000256" key="5">
    <source>
        <dbReference type="ARBA" id="ARBA00022989"/>
    </source>
</evidence>
<feature type="transmembrane region" description="Helical" evidence="12">
    <location>
        <begin position="97"/>
        <end position="121"/>
    </location>
</feature>
<feature type="transmembrane region" description="Helical" evidence="12">
    <location>
        <begin position="38"/>
        <end position="56"/>
    </location>
</feature>
<proteinExistence type="inferred from homology"/>
<comment type="catalytic activity">
    <reaction evidence="11">
        <text>fluoride(in) = fluoride(out)</text>
        <dbReference type="Rhea" id="RHEA:76159"/>
        <dbReference type="ChEBI" id="CHEBI:17051"/>
    </reaction>
    <physiologicalReaction direction="left-to-right" evidence="11">
        <dbReference type="Rhea" id="RHEA:76160"/>
    </physiologicalReaction>
</comment>
<organism evidence="13 14">
    <name type="scientific">Consotaella salsifontis</name>
    <dbReference type="NCBI Taxonomy" id="1365950"/>
    <lineage>
        <taxon>Bacteria</taxon>
        <taxon>Pseudomonadati</taxon>
        <taxon>Pseudomonadota</taxon>
        <taxon>Alphaproteobacteria</taxon>
        <taxon>Hyphomicrobiales</taxon>
        <taxon>Aurantimonadaceae</taxon>
        <taxon>Consotaella</taxon>
    </lineage>
</organism>
<dbReference type="GO" id="GO:0140114">
    <property type="term" value="P:cellular detoxification of fluoride"/>
    <property type="evidence" value="ECO:0007669"/>
    <property type="project" value="UniProtKB-UniRule"/>
</dbReference>
<dbReference type="Proteomes" id="UP000190135">
    <property type="component" value="Unassembled WGS sequence"/>
</dbReference>
<evidence type="ECO:0000256" key="10">
    <source>
        <dbReference type="ARBA" id="ARBA00035120"/>
    </source>
</evidence>
<dbReference type="PANTHER" id="PTHR28259">
    <property type="entry name" value="FLUORIDE EXPORT PROTEIN 1-RELATED"/>
    <property type="match status" value="1"/>
</dbReference>
<evidence type="ECO:0000256" key="1">
    <source>
        <dbReference type="ARBA" id="ARBA00004651"/>
    </source>
</evidence>
<dbReference type="NCBIfam" id="TIGR00494">
    <property type="entry name" value="crcB"/>
    <property type="match status" value="1"/>
</dbReference>
<keyword evidence="14" id="KW-1185">Reference proteome</keyword>
<keyword evidence="7 12" id="KW-0406">Ion transport</keyword>
<evidence type="ECO:0000256" key="2">
    <source>
        <dbReference type="ARBA" id="ARBA00022475"/>
    </source>
</evidence>
<evidence type="ECO:0000256" key="11">
    <source>
        <dbReference type="ARBA" id="ARBA00035585"/>
    </source>
</evidence>
<dbReference type="STRING" id="1365950.SAMN05428963_11615"/>
<dbReference type="GO" id="GO:0046872">
    <property type="term" value="F:metal ion binding"/>
    <property type="evidence" value="ECO:0007669"/>
    <property type="project" value="UniProtKB-KW"/>
</dbReference>
<dbReference type="InterPro" id="IPR003691">
    <property type="entry name" value="FluC"/>
</dbReference>
<comment type="function">
    <text evidence="12">Fluoride-specific ion channel. Important for reducing fluoride concentration in the cell, thus reducing its toxicity.</text>
</comment>
<accession>A0A1T4SYU5</accession>
<dbReference type="PANTHER" id="PTHR28259:SF1">
    <property type="entry name" value="FLUORIDE EXPORT PROTEIN 1-RELATED"/>
    <property type="match status" value="1"/>
</dbReference>
<evidence type="ECO:0000256" key="4">
    <source>
        <dbReference type="ARBA" id="ARBA00022692"/>
    </source>
</evidence>
<dbReference type="AlphaFoldDB" id="A0A1T4SYU5"/>
<reference evidence="13 14" key="1">
    <citation type="submission" date="2017-02" db="EMBL/GenBank/DDBJ databases">
        <authorList>
            <person name="Peterson S.W."/>
        </authorList>
    </citation>
    <scope>NUCLEOTIDE SEQUENCE [LARGE SCALE GENOMIC DNA]</scope>
    <source>
        <strain evidence="13 14">USBA 369</strain>
    </source>
</reference>
<feature type="transmembrane region" description="Helical" evidence="12">
    <location>
        <begin position="68"/>
        <end position="91"/>
    </location>
</feature>
<evidence type="ECO:0000313" key="13">
    <source>
        <dbReference type="EMBL" id="SKA33416.1"/>
    </source>
</evidence>
<keyword evidence="4 12" id="KW-0812">Transmembrane</keyword>
<keyword evidence="8 12" id="KW-0472">Membrane</keyword>
<keyword evidence="2 12" id="KW-1003">Cell membrane</keyword>
<dbReference type="RefSeq" id="WP_078709823.1">
    <property type="nucleotide sequence ID" value="NZ_FUXL01000016.1"/>
</dbReference>
<keyword evidence="12" id="KW-0479">Metal-binding</keyword>
<gene>
    <name evidence="12" type="primary">fluC</name>
    <name evidence="12" type="synonym">crcB</name>
    <name evidence="13" type="ORF">SAMN05428963_11615</name>
</gene>
<dbReference type="PROSITE" id="PS51257">
    <property type="entry name" value="PROKAR_LIPOPROTEIN"/>
    <property type="match status" value="1"/>
</dbReference>
<feature type="binding site" evidence="12">
    <location>
        <position position="75"/>
    </location>
    <ligand>
        <name>Na(+)</name>
        <dbReference type="ChEBI" id="CHEBI:29101"/>
        <note>structural</note>
    </ligand>
</feature>
<comment type="activity regulation">
    <text evidence="12">Na(+) is not transported, but it plays an essential structural role and its presence is essential for fluoride channel function.</text>
</comment>
<dbReference type="EMBL" id="FUXL01000016">
    <property type="protein sequence ID" value="SKA33416.1"/>
    <property type="molecule type" value="Genomic_DNA"/>
</dbReference>
<comment type="similarity">
    <text evidence="10 12">Belongs to the fluoride channel Fluc/FEX (TC 1.A.43) family.</text>
</comment>